<keyword evidence="3" id="KW-1185">Reference proteome</keyword>
<keyword evidence="1" id="KW-0472">Membrane</keyword>
<evidence type="ECO:0008006" key="4">
    <source>
        <dbReference type="Google" id="ProtNLM"/>
    </source>
</evidence>
<organism evidence="2 3">
    <name type="scientific">Kutzneria buriramensis</name>
    <dbReference type="NCBI Taxonomy" id="1045776"/>
    <lineage>
        <taxon>Bacteria</taxon>
        <taxon>Bacillati</taxon>
        <taxon>Actinomycetota</taxon>
        <taxon>Actinomycetes</taxon>
        <taxon>Pseudonocardiales</taxon>
        <taxon>Pseudonocardiaceae</taxon>
        <taxon>Kutzneria</taxon>
    </lineage>
</organism>
<sequence length="87" mass="9055">QTLATASTVAHGLPQAQSDSLLSVAREAFTHSLHYSAIAGGVVAVGAAIFTVALLRRIKPTPPAPKNDDAKTEDKEAKTEVFEAVTV</sequence>
<gene>
    <name evidence="2" type="ORF">BCF44_1111</name>
</gene>
<dbReference type="EMBL" id="QUNO01000011">
    <property type="protein sequence ID" value="REH41701.1"/>
    <property type="molecule type" value="Genomic_DNA"/>
</dbReference>
<feature type="non-terminal residue" evidence="2">
    <location>
        <position position="1"/>
    </location>
</feature>
<reference evidence="2 3" key="1">
    <citation type="submission" date="2018-08" db="EMBL/GenBank/DDBJ databases">
        <title>Genomic Encyclopedia of Archaeal and Bacterial Type Strains, Phase II (KMG-II): from individual species to whole genera.</title>
        <authorList>
            <person name="Goeker M."/>
        </authorList>
    </citation>
    <scope>NUCLEOTIDE SEQUENCE [LARGE SCALE GENOMIC DNA]</scope>
    <source>
        <strain evidence="2 3">DSM 45791</strain>
    </source>
</reference>
<dbReference type="AlphaFoldDB" id="A0A3E0HBE0"/>
<keyword evidence="1" id="KW-1133">Transmembrane helix</keyword>
<evidence type="ECO:0000313" key="2">
    <source>
        <dbReference type="EMBL" id="REH41701.1"/>
    </source>
</evidence>
<dbReference type="Proteomes" id="UP000256269">
    <property type="component" value="Unassembled WGS sequence"/>
</dbReference>
<evidence type="ECO:0000313" key="3">
    <source>
        <dbReference type="Proteomes" id="UP000256269"/>
    </source>
</evidence>
<evidence type="ECO:0000256" key="1">
    <source>
        <dbReference type="SAM" id="Phobius"/>
    </source>
</evidence>
<proteinExistence type="predicted"/>
<name>A0A3E0HBE0_9PSEU</name>
<comment type="caution">
    <text evidence="2">The sequence shown here is derived from an EMBL/GenBank/DDBJ whole genome shotgun (WGS) entry which is preliminary data.</text>
</comment>
<feature type="transmembrane region" description="Helical" evidence="1">
    <location>
        <begin position="34"/>
        <end position="55"/>
    </location>
</feature>
<accession>A0A3E0HBE0</accession>
<protein>
    <recommendedName>
        <fullName evidence="4">MFS transporter</fullName>
    </recommendedName>
</protein>
<keyword evidence="1" id="KW-0812">Transmembrane</keyword>